<feature type="binding site" evidence="9">
    <location>
        <begin position="240"/>
        <end position="243"/>
    </location>
    <ligand>
        <name>GTP</name>
        <dbReference type="ChEBI" id="CHEBI:37565"/>
    </ligand>
</feature>
<comment type="subunit">
    <text evidence="9">Part of the signal recognition particle protein translocation system, which is composed of SRP and FtsY.</text>
</comment>
<evidence type="ECO:0000313" key="11">
    <source>
        <dbReference type="EMBL" id="MEM5948894.1"/>
    </source>
</evidence>
<dbReference type="InterPro" id="IPR000897">
    <property type="entry name" value="SRP54_GTPase_dom"/>
</dbReference>
<sequence length="289" mass="32202">MAWFGDKLKGLFGRGKFDEDFWESLEDLLIEADLGAETSFELIDELRKRSKKEKPLNQQDVIRLLGATILSYIKTYELNIKEDDFSIFLFLGVNGAGKTTSIARFARYLQKEKKRNDIVFAAGDTFRAGAIEQIKIHGERLGLRVVAQKSGADPAAVIFDAIESALSRGEKIVCADTAGRFHNRTSLMEELSKIDRIIRKKATDARYIKFLVIDATTGQNAFRQAEAFNQDIGVDAIILTKFDASAKGGILVPICRKLDIPVAFIGTGEKLDDFLPFDSNYYISGLVGE</sequence>
<keyword evidence="2 9" id="KW-0963">Cytoplasm</keyword>
<dbReference type="Pfam" id="PF02881">
    <property type="entry name" value="SRP54_N"/>
    <property type="match status" value="1"/>
</dbReference>
<evidence type="ECO:0000256" key="8">
    <source>
        <dbReference type="ARBA" id="ARBA00048027"/>
    </source>
</evidence>
<name>A0ABU9UDY7_9SPIR</name>
<dbReference type="InterPro" id="IPR042101">
    <property type="entry name" value="SRP54_N_sf"/>
</dbReference>
<dbReference type="InterPro" id="IPR003593">
    <property type="entry name" value="AAA+_ATPase"/>
</dbReference>
<keyword evidence="12" id="KW-1185">Reference proteome</keyword>
<keyword evidence="6 9" id="KW-0472">Membrane</keyword>
<dbReference type="RefSeq" id="WP_420070345.1">
    <property type="nucleotide sequence ID" value="NZ_JBCHKQ010000006.1"/>
</dbReference>
<keyword evidence="3 9" id="KW-0547">Nucleotide-binding</keyword>
<dbReference type="SUPFAM" id="SSF52540">
    <property type="entry name" value="P-loop containing nucleoside triphosphate hydrolases"/>
    <property type="match status" value="1"/>
</dbReference>
<protein>
    <recommendedName>
        <fullName evidence="9">Signal recognition particle receptor FtsY</fullName>
        <shortName evidence="9">SRP receptor</shortName>
        <ecNumber evidence="9">3.6.5.4</ecNumber>
    </recommendedName>
</protein>
<feature type="binding site" evidence="9">
    <location>
        <begin position="92"/>
        <end position="99"/>
    </location>
    <ligand>
        <name>GTP</name>
        <dbReference type="ChEBI" id="CHEBI:37565"/>
    </ligand>
</feature>
<evidence type="ECO:0000259" key="10">
    <source>
        <dbReference type="PROSITE" id="PS00300"/>
    </source>
</evidence>
<proteinExistence type="inferred from homology"/>
<evidence type="ECO:0000256" key="6">
    <source>
        <dbReference type="ARBA" id="ARBA00023136"/>
    </source>
</evidence>
<comment type="subcellular location">
    <subcellularLocation>
        <location evidence="9">Cell membrane</location>
        <topology evidence="9">Peripheral membrane protein</topology>
        <orientation evidence="9">Cytoplasmic side</orientation>
    </subcellularLocation>
    <subcellularLocation>
        <location evidence="9">Cytoplasm</location>
    </subcellularLocation>
</comment>
<comment type="catalytic activity">
    <reaction evidence="8 9">
        <text>GTP + H2O = GDP + phosphate + H(+)</text>
        <dbReference type="Rhea" id="RHEA:19669"/>
        <dbReference type="ChEBI" id="CHEBI:15377"/>
        <dbReference type="ChEBI" id="CHEBI:15378"/>
        <dbReference type="ChEBI" id="CHEBI:37565"/>
        <dbReference type="ChEBI" id="CHEBI:43474"/>
        <dbReference type="ChEBI" id="CHEBI:58189"/>
        <dbReference type="EC" id="3.6.5.4"/>
    </reaction>
</comment>
<comment type="caution">
    <text evidence="11">The sequence shown here is derived from an EMBL/GenBank/DDBJ whole genome shotgun (WGS) entry which is preliminary data.</text>
</comment>
<comment type="similarity">
    <text evidence="9">Belongs to the GTP-binding SRP family. FtsY subfamily.</text>
</comment>
<keyword evidence="4 9" id="KW-0378">Hydrolase</keyword>
<evidence type="ECO:0000256" key="1">
    <source>
        <dbReference type="ARBA" id="ARBA00022475"/>
    </source>
</evidence>
<dbReference type="PROSITE" id="PS00300">
    <property type="entry name" value="SRP54"/>
    <property type="match status" value="1"/>
</dbReference>
<dbReference type="SMART" id="SM00382">
    <property type="entry name" value="AAA"/>
    <property type="match status" value="1"/>
</dbReference>
<evidence type="ECO:0000256" key="2">
    <source>
        <dbReference type="ARBA" id="ARBA00022490"/>
    </source>
</evidence>
<evidence type="ECO:0000256" key="4">
    <source>
        <dbReference type="ARBA" id="ARBA00022801"/>
    </source>
</evidence>
<evidence type="ECO:0000313" key="12">
    <source>
        <dbReference type="Proteomes" id="UP001466331"/>
    </source>
</evidence>
<feature type="domain" description="SRP54-type proteins GTP-binding" evidence="10">
    <location>
        <begin position="261"/>
        <end position="274"/>
    </location>
</feature>
<dbReference type="Pfam" id="PF00448">
    <property type="entry name" value="SRP54"/>
    <property type="match status" value="1"/>
</dbReference>
<comment type="function">
    <text evidence="9">Involved in targeting and insertion of nascent membrane proteins into the cytoplasmic membrane. Acts as a receptor for the complex formed by the signal recognition particle (SRP) and the ribosome-nascent chain (RNC).</text>
</comment>
<keyword evidence="1 9" id="KW-1003">Cell membrane</keyword>
<dbReference type="PANTHER" id="PTHR43134:SF1">
    <property type="entry name" value="SIGNAL RECOGNITION PARTICLE RECEPTOR SUBUNIT ALPHA"/>
    <property type="match status" value="1"/>
</dbReference>
<evidence type="ECO:0000256" key="9">
    <source>
        <dbReference type="HAMAP-Rule" id="MF_00920"/>
    </source>
</evidence>
<dbReference type="InterPro" id="IPR013822">
    <property type="entry name" value="Signal_recog_particl_SRP54_hlx"/>
</dbReference>
<keyword evidence="5 9" id="KW-0342">GTP-binding</keyword>
<dbReference type="InterPro" id="IPR027417">
    <property type="entry name" value="P-loop_NTPase"/>
</dbReference>
<dbReference type="Proteomes" id="UP001466331">
    <property type="component" value="Unassembled WGS sequence"/>
</dbReference>
<dbReference type="Gene3D" id="1.20.120.140">
    <property type="entry name" value="Signal recognition particle SRP54, nucleotide-binding domain"/>
    <property type="match status" value="1"/>
</dbReference>
<dbReference type="InterPro" id="IPR036225">
    <property type="entry name" value="SRP/SRP_N"/>
</dbReference>
<evidence type="ECO:0000256" key="7">
    <source>
        <dbReference type="ARBA" id="ARBA00023170"/>
    </source>
</evidence>
<feature type="binding site" evidence="9">
    <location>
        <begin position="176"/>
        <end position="180"/>
    </location>
    <ligand>
        <name>GTP</name>
        <dbReference type="ChEBI" id="CHEBI:37565"/>
    </ligand>
</feature>
<dbReference type="PANTHER" id="PTHR43134">
    <property type="entry name" value="SIGNAL RECOGNITION PARTICLE RECEPTOR SUBUNIT ALPHA"/>
    <property type="match status" value="1"/>
</dbReference>
<dbReference type="EMBL" id="JBCHKQ010000006">
    <property type="protein sequence ID" value="MEM5948894.1"/>
    <property type="molecule type" value="Genomic_DNA"/>
</dbReference>
<dbReference type="NCBIfam" id="TIGR00064">
    <property type="entry name" value="ftsY"/>
    <property type="match status" value="1"/>
</dbReference>
<dbReference type="SMART" id="SM00963">
    <property type="entry name" value="SRP54_N"/>
    <property type="match status" value="1"/>
</dbReference>
<accession>A0ABU9UDY7</accession>
<dbReference type="HAMAP" id="MF_00920">
    <property type="entry name" value="FtsY"/>
    <property type="match status" value="1"/>
</dbReference>
<gene>
    <name evidence="9 11" type="primary">ftsY</name>
    <name evidence="11" type="ORF">WKV44_10115</name>
</gene>
<dbReference type="SUPFAM" id="SSF47364">
    <property type="entry name" value="Domain of the SRP/SRP receptor G-proteins"/>
    <property type="match status" value="1"/>
</dbReference>
<dbReference type="InterPro" id="IPR004390">
    <property type="entry name" value="SR_rcpt_FtsY"/>
</dbReference>
<dbReference type="Gene3D" id="3.40.50.300">
    <property type="entry name" value="P-loop containing nucleotide triphosphate hydrolases"/>
    <property type="match status" value="1"/>
</dbReference>
<organism evidence="11 12">
    <name type="scientific">Rarispira pelagica</name>
    <dbReference type="NCBI Taxonomy" id="3141764"/>
    <lineage>
        <taxon>Bacteria</taxon>
        <taxon>Pseudomonadati</taxon>
        <taxon>Spirochaetota</taxon>
        <taxon>Spirochaetia</taxon>
        <taxon>Winmispirales</taxon>
        <taxon>Winmispiraceae</taxon>
        <taxon>Rarispira</taxon>
    </lineage>
</organism>
<dbReference type="EC" id="3.6.5.4" evidence="9"/>
<dbReference type="SMART" id="SM00962">
    <property type="entry name" value="SRP54"/>
    <property type="match status" value="1"/>
</dbReference>
<reference evidence="11 12" key="1">
    <citation type="submission" date="2024-03" db="EMBL/GenBank/DDBJ databases">
        <title>Ignisphaera cupida sp. nov., a hyperthermophilic hydrolytic archaeon from a hot spring of Kamchatka, and proposal of Ignisphaeraceae fam. nov.</title>
        <authorList>
            <person name="Podosokorskaya O.A."/>
            <person name="Elcheninov A.G."/>
            <person name="Maltseva A.I."/>
            <person name="Zayulina K.S."/>
            <person name="Novikov A."/>
            <person name="Merkel A.Y."/>
        </authorList>
    </citation>
    <scope>NUCLEOTIDE SEQUENCE [LARGE SCALE GENOMIC DNA]</scope>
    <source>
        <strain evidence="11 12">38H-sp</strain>
    </source>
</reference>
<evidence type="ECO:0000256" key="3">
    <source>
        <dbReference type="ARBA" id="ARBA00022741"/>
    </source>
</evidence>
<evidence type="ECO:0000256" key="5">
    <source>
        <dbReference type="ARBA" id="ARBA00023134"/>
    </source>
</evidence>
<keyword evidence="7 9" id="KW-0675">Receptor</keyword>